<keyword evidence="4 8" id="KW-0812">Transmembrane</keyword>
<dbReference type="PhylomeDB" id="A0A060T0E3"/>
<evidence type="ECO:0000256" key="7">
    <source>
        <dbReference type="PIRNR" id="PIRNR010045"/>
    </source>
</evidence>
<dbReference type="PANTHER" id="PTHR13116:SF5">
    <property type="entry name" value="ER MEMBRANE PROTEIN COMPLEX SUBUNIT 3"/>
    <property type="match status" value="1"/>
</dbReference>
<dbReference type="GO" id="GO:0072546">
    <property type="term" value="C:EMC complex"/>
    <property type="evidence" value="ECO:0007669"/>
    <property type="project" value="TreeGrafter"/>
</dbReference>
<evidence type="ECO:0000256" key="3">
    <source>
        <dbReference type="ARBA" id="ARBA00020822"/>
    </source>
</evidence>
<evidence type="ECO:0000256" key="6">
    <source>
        <dbReference type="ARBA" id="ARBA00023136"/>
    </source>
</evidence>
<dbReference type="InterPro" id="IPR008568">
    <property type="entry name" value="EMC3"/>
</dbReference>
<evidence type="ECO:0000256" key="8">
    <source>
        <dbReference type="SAM" id="Phobius"/>
    </source>
</evidence>
<reference evidence="9" key="2">
    <citation type="submission" date="2014-06" db="EMBL/GenBank/DDBJ databases">
        <title>The complete genome of Blastobotrys (Arxula) adeninivorans LS3 - a yeast of biotechnological interest.</title>
        <authorList>
            <person name="Kunze G."/>
            <person name="Gaillardin C."/>
            <person name="Czernicka M."/>
            <person name="Durrens P."/>
            <person name="Martin T."/>
            <person name="Boer E."/>
            <person name="Gabaldon T."/>
            <person name="Cruz J."/>
            <person name="Talla E."/>
            <person name="Marck C."/>
            <person name="Goffeau A."/>
            <person name="Barbe V."/>
            <person name="Baret P."/>
            <person name="Baronian K."/>
            <person name="Beier S."/>
            <person name="Bleykasten C."/>
            <person name="Bode R."/>
            <person name="Casaregola S."/>
            <person name="Despons L."/>
            <person name="Fairhead C."/>
            <person name="Giersberg M."/>
            <person name="Gierski P."/>
            <person name="Hahnel U."/>
            <person name="Hartmann A."/>
            <person name="Jankowska D."/>
            <person name="Jubin C."/>
            <person name="Jung P."/>
            <person name="Lafontaine I."/>
            <person name="Leh-Louis V."/>
            <person name="Lemaire M."/>
            <person name="Marcet-Houben M."/>
            <person name="Mascher M."/>
            <person name="Morel G."/>
            <person name="Richard G.-F."/>
            <person name="Riechen J."/>
            <person name="Sacerdot C."/>
            <person name="Sarkar A."/>
            <person name="Savel G."/>
            <person name="Schacherer J."/>
            <person name="Sherman D."/>
            <person name="Straub M.-L."/>
            <person name="Stein N."/>
            <person name="Thierry A."/>
            <person name="Trautwein-Schult A."/>
            <person name="Westhof E."/>
            <person name="Worch S."/>
            <person name="Dujon B."/>
            <person name="Souciet J.-L."/>
            <person name="Wincker P."/>
            <person name="Scholz U."/>
            <person name="Neuveglise N."/>
        </authorList>
    </citation>
    <scope>NUCLEOTIDE SEQUENCE</scope>
    <source>
        <strain evidence="9">LS3</strain>
    </source>
</reference>
<evidence type="ECO:0000256" key="1">
    <source>
        <dbReference type="ARBA" id="ARBA00004141"/>
    </source>
</evidence>
<organism evidence="9">
    <name type="scientific">Blastobotrys adeninivorans</name>
    <name type="common">Yeast</name>
    <name type="synonym">Arxula adeninivorans</name>
    <dbReference type="NCBI Taxonomy" id="409370"/>
    <lineage>
        <taxon>Eukaryota</taxon>
        <taxon>Fungi</taxon>
        <taxon>Dikarya</taxon>
        <taxon>Ascomycota</taxon>
        <taxon>Saccharomycotina</taxon>
        <taxon>Dipodascomycetes</taxon>
        <taxon>Dipodascales</taxon>
        <taxon>Trichomonascaceae</taxon>
        <taxon>Blastobotrys</taxon>
    </lineage>
</organism>
<comment type="similarity">
    <text evidence="2 7">Belongs to the EMC3 family.</text>
</comment>
<gene>
    <name evidence="9" type="ORF">GNLVRS02_ARAD1C12408g</name>
</gene>
<evidence type="ECO:0000256" key="4">
    <source>
        <dbReference type="ARBA" id="ARBA00022692"/>
    </source>
</evidence>
<evidence type="ECO:0000313" key="9">
    <source>
        <dbReference type="EMBL" id="CDP34443.1"/>
    </source>
</evidence>
<comment type="subcellular location">
    <subcellularLocation>
        <location evidence="1">Membrane</location>
        <topology evidence="1">Multi-pass membrane protein</topology>
    </subcellularLocation>
</comment>
<evidence type="ECO:0000256" key="5">
    <source>
        <dbReference type="ARBA" id="ARBA00022989"/>
    </source>
</evidence>
<reference evidence="9" key="1">
    <citation type="submission" date="2014-02" db="EMBL/GenBank/DDBJ databases">
        <authorList>
            <person name="Genoscope - CEA"/>
        </authorList>
    </citation>
    <scope>NUCLEOTIDE SEQUENCE</scope>
    <source>
        <strain evidence="9">LS3</strain>
    </source>
</reference>
<dbReference type="AlphaFoldDB" id="A0A060T0E3"/>
<dbReference type="GO" id="GO:0034975">
    <property type="term" value="P:protein folding in endoplasmic reticulum"/>
    <property type="evidence" value="ECO:0007669"/>
    <property type="project" value="TreeGrafter"/>
</dbReference>
<comment type="function">
    <text evidence="7">The EMC seems to be required for efficient folding of proteins in the endoplasmic reticulum (ER).</text>
</comment>
<dbReference type="Pfam" id="PF01956">
    <property type="entry name" value="EMC3_TMCO1"/>
    <property type="match status" value="1"/>
</dbReference>
<dbReference type="PIRSF" id="PIRSF010045">
    <property type="entry name" value="DUF850_TM_euk"/>
    <property type="match status" value="1"/>
</dbReference>
<dbReference type="InterPro" id="IPR002809">
    <property type="entry name" value="EMC3/TMCO1"/>
</dbReference>
<protein>
    <recommendedName>
        <fullName evidence="3 7">ER membrane protein complex subunit 3</fullName>
    </recommendedName>
</protein>
<dbReference type="EMBL" id="HG937693">
    <property type="protein sequence ID" value="CDP34443.1"/>
    <property type="molecule type" value="Genomic_DNA"/>
</dbReference>
<dbReference type="PANTHER" id="PTHR13116">
    <property type="entry name" value="ER MEMBRANE PROTEIN COMPLEX SUBUNIT 3"/>
    <property type="match status" value="1"/>
</dbReference>
<name>A0A060T0E3_BLAAD</name>
<evidence type="ECO:0000256" key="2">
    <source>
        <dbReference type="ARBA" id="ARBA00005376"/>
    </source>
</evidence>
<accession>A0A060T0E3</accession>
<keyword evidence="6 8" id="KW-0472">Membrane</keyword>
<dbReference type="SMART" id="SM01415">
    <property type="entry name" value="DUF106"/>
    <property type="match status" value="1"/>
</dbReference>
<feature type="transmembrane region" description="Helical" evidence="8">
    <location>
        <begin position="128"/>
        <end position="149"/>
    </location>
</feature>
<sequence>MSVPELVLDPSLRVWVLFPILFVMILVGVIRHYATVLLQQTPKSQDAKTLREQQFLQYSQTLRANGVNIRPDSFAMRQNHLIENMKNNAYLADPKSATADTTQQAANMLQDPKALENMMNGMKGQISMVVPQTLMMGWINAFFAGFVLMRLPFPLTIRFKEMLQSGVATTDLDVRWVSSLSWYFLNLLGLNSVYALILGGSNSAGGVGNVSPNPGAMPGMQRPGTETVKMYRAEAENLHIARHEYLLEGVEDRVLNTYLARPKSVK</sequence>
<keyword evidence="5 8" id="KW-1133">Transmembrane helix</keyword>
<feature type="transmembrane region" description="Helical" evidence="8">
    <location>
        <begin position="12"/>
        <end position="34"/>
    </location>
</feature>
<proteinExistence type="inferred from homology"/>